<name>A0A445GZH8_GLYSO</name>
<organism evidence="4 5">
    <name type="scientific">Glycine soja</name>
    <name type="common">Wild soybean</name>
    <dbReference type="NCBI Taxonomy" id="3848"/>
    <lineage>
        <taxon>Eukaryota</taxon>
        <taxon>Viridiplantae</taxon>
        <taxon>Streptophyta</taxon>
        <taxon>Embryophyta</taxon>
        <taxon>Tracheophyta</taxon>
        <taxon>Spermatophyta</taxon>
        <taxon>Magnoliopsida</taxon>
        <taxon>eudicotyledons</taxon>
        <taxon>Gunneridae</taxon>
        <taxon>Pentapetalae</taxon>
        <taxon>rosids</taxon>
        <taxon>fabids</taxon>
        <taxon>Fabales</taxon>
        <taxon>Fabaceae</taxon>
        <taxon>Papilionoideae</taxon>
        <taxon>50 kb inversion clade</taxon>
        <taxon>NPAAA clade</taxon>
        <taxon>indigoferoid/millettioid clade</taxon>
        <taxon>Phaseoleae</taxon>
        <taxon>Glycine</taxon>
        <taxon>Glycine subgen. Soja</taxon>
    </lineage>
</organism>
<dbReference type="PANTHER" id="PTHR46316:SF6">
    <property type="entry name" value="ASSOCIATION WITH THE SNF1 COMPLEX (ASC) DOMAIN-CONTAINING PROTEIN"/>
    <property type="match status" value="1"/>
</dbReference>
<dbReference type="InterPro" id="IPR037256">
    <property type="entry name" value="ASC_dom_sf"/>
</dbReference>
<dbReference type="InterPro" id="IPR006828">
    <property type="entry name" value="ASC_dom"/>
</dbReference>
<dbReference type="Pfam" id="PF04739">
    <property type="entry name" value="AMPKBI"/>
    <property type="match status" value="1"/>
</dbReference>
<evidence type="ECO:0000313" key="4">
    <source>
        <dbReference type="EMBL" id="RZB66765.1"/>
    </source>
</evidence>
<dbReference type="Pfam" id="PF16561">
    <property type="entry name" value="AMPK1_CBM"/>
    <property type="match status" value="1"/>
</dbReference>
<feature type="region of interest" description="Disordered" evidence="2">
    <location>
        <begin position="297"/>
        <end position="322"/>
    </location>
</feature>
<dbReference type="Proteomes" id="UP000289340">
    <property type="component" value="Chromosome 14"/>
</dbReference>
<dbReference type="SMART" id="SM01010">
    <property type="entry name" value="AMPKBI"/>
    <property type="match status" value="1"/>
</dbReference>
<comment type="similarity">
    <text evidence="1">Belongs to the 5'-AMP-activated protein kinase beta subunit family.</text>
</comment>
<comment type="caution">
    <text evidence="4">The sequence shown here is derived from an EMBL/GenBank/DDBJ whole genome shotgun (WGS) entry which is preliminary data.</text>
</comment>
<dbReference type="GO" id="GO:0009507">
    <property type="term" value="C:chloroplast"/>
    <property type="evidence" value="ECO:0007669"/>
    <property type="project" value="UniProtKB-ARBA"/>
</dbReference>
<dbReference type="Gene3D" id="2.60.40.10">
    <property type="entry name" value="Immunoglobulins"/>
    <property type="match status" value="1"/>
</dbReference>
<gene>
    <name evidence="4" type="ORF">D0Y65_037274</name>
</gene>
<protein>
    <submittedName>
        <fullName evidence="4">SNF1-related protein kinase regulatory subunit beta-2 isoform C</fullName>
    </submittedName>
</protein>
<dbReference type="InterPro" id="IPR014756">
    <property type="entry name" value="Ig_E-set"/>
</dbReference>
<dbReference type="InterPro" id="IPR032640">
    <property type="entry name" value="AMPK1_CBM"/>
</dbReference>
<feature type="domain" description="Association with the SNF1 complex (ASC)" evidence="3">
    <location>
        <begin position="299"/>
        <end position="388"/>
    </location>
</feature>
<dbReference type="CDD" id="cd02859">
    <property type="entry name" value="E_set_AMPKbeta_like_N"/>
    <property type="match status" value="1"/>
</dbReference>
<evidence type="ECO:0000259" key="3">
    <source>
        <dbReference type="SMART" id="SM01010"/>
    </source>
</evidence>
<feature type="non-terminal residue" evidence="4">
    <location>
        <position position="1"/>
    </location>
</feature>
<dbReference type="Gene3D" id="6.20.250.60">
    <property type="match status" value="1"/>
</dbReference>
<evidence type="ECO:0000313" key="5">
    <source>
        <dbReference type="Proteomes" id="UP000289340"/>
    </source>
</evidence>
<dbReference type="AlphaFoldDB" id="A0A445GZH8"/>
<dbReference type="PANTHER" id="PTHR46316">
    <property type="entry name" value="SNF1-RELATED PROTEIN KINASE REGULATORY SUBUNIT BETA-1"/>
    <property type="match status" value="1"/>
</dbReference>
<accession>A0A445GZH8</accession>
<keyword evidence="5" id="KW-1185">Reference proteome</keyword>
<dbReference type="SUPFAM" id="SSF160219">
    <property type="entry name" value="AMPKBI-like"/>
    <property type="match status" value="1"/>
</dbReference>
<evidence type="ECO:0000256" key="1">
    <source>
        <dbReference type="ARBA" id="ARBA00010926"/>
    </source>
</evidence>
<dbReference type="SUPFAM" id="SSF81296">
    <property type="entry name" value="E set domains"/>
    <property type="match status" value="1"/>
</dbReference>
<dbReference type="InterPro" id="IPR043554">
    <property type="entry name" value="KINB"/>
</dbReference>
<reference evidence="4 5" key="1">
    <citation type="submission" date="2018-09" db="EMBL/GenBank/DDBJ databases">
        <title>A high-quality reference genome of wild soybean provides a powerful tool to mine soybean genomes.</title>
        <authorList>
            <person name="Xie M."/>
            <person name="Chung C.Y.L."/>
            <person name="Li M.-W."/>
            <person name="Wong F.-L."/>
            <person name="Chan T.-F."/>
            <person name="Lam H.-M."/>
        </authorList>
    </citation>
    <scope>NUCLEOTIDE SEQUENCE [LARGE SCALE GENOMIC DNA]</scope>
    <source>
        <strain evidence="5">cv. W05</strain>
        <tissue evidence="4">Hypocotyl of etiolated seedlings</tissue>
    </source>
</reference>
<proteinExistence type="inferred from homology"/>
<sequence length="392" mass="44874">KSGILRERKRVRGSSNIKIKQKKKLIFFCYNNNATQPRVISWFAFKGLFYLCTEMVMGSNSRGKDGEGTSGVKKDEYEQDIKFLPPEVLYGNTNGFTDPLVVQLPPHGPGPYEPPPPLLIQPQYIHEGKERNLIKAIRNKLPIKFDNKYLEGHNTMNVYDETSNLKCLFFKVPVAAMQMQRPAAVAQSLPQNGYVESVIHERLKSVRITWNHAATDVAIAGSWDNWKTTEPLMRVDQNFVIVKTLPIGIYHYRFIVDGYLTHAPEFPSASDDSGYGYNILDLQDYIPEIVANFSDFEDPPSSPSSYDNTYLNEEEFSKPPPELPPQLPVAIRHEASSSASGSRFVPRPTHLELNHLYIHKTDRGQFVALRSTYKFQHKYITTELYKSLRRER</sequence>
<dbReference type="InterPro" id="IPR013783">
    <property type="entry name" value="Ig-like_fold"/>
</dbReference>
<evidence type="ECO:0000256" key="2">
    <source>
        <dbReference type="SAM" id="MobiDB-lite"/>
    </source>
</evidence>
<dbReference type="EMBL" id="QZWG01000014">
    <property type="protein sequence ID" value="RZB66765.1"/>
    <property type="molecule type" value="Genomic_DNA"/>
</dbReference>